<feature type="domain" description="CBS" evidence="3">
    <location>
        <begin position="9"/>
        <end position="68"/>
    </location>
</feature>
<evidence type="ECO:0000313" key="5">
    <source>
        <dbReference type="Proteomes" id="UP000290545"/>
    </source>
</evidence>
<keyword evidence="1 2" id="KW-0129">CBS domain</keyword>
<dbReference type="InterPro" id="IPR046342">
    <property type="entry name" value="CBS_dom_sf"/>
</dbReference>
<dbReference type="OrthoDB" id="9802114at2"/>
<evidence type="ECO:0000313" key="4">
    <source>
        <dbReference type="EMBL" id="RXK85582.1"/>
    </source>
</evidence>
<protein>
    <submittedName>
        <fullName evidence="4">CBS domain-containing protein</fullName>
    </submittedName>
</protein>
<keyword evidence="5" id="KW-1185">Reference proteome</keyword>
<dbReference type="EMBL" id="SDHZ01000001">
    <property type="protein sequence ID" value="RXK85582.1"/>
    <property type="molecule type" value="Genomic_DNA"/>
</dbReference>
<dbReference type="InterPro" id="IPR051257">
    <property type="entry name" value="Diverse_CBS-Domain"/>
</dbReference>
<gene>
    <name evidence="4" type="ORF">ESB13_01855</name>
</gene>
<dbReference type="Gene3D" id="3.10.580.10">
    <property type="entry name" value="CBS-domain"/>
    <property type="match status" value="1"/>
</dbReference>
<name>A0A4Q1D8E2_9BACT</name>
<dbReference type="InterPro" id="IPR000644">
    <property type="entry name" value="CBS_dom"/>
</dbReference>
<dbReference type="RefSeq" id="WP_129001335.1">
    <property type="nucleotide sequence ID" value="NZ_SDHZ01000001.1"/>
</dbReference>
<dbReference type="PROSITE" id="PS51371">
    <property type="entry name" value="CBS"/>
    <property type="match status" value="2"/>
</dbReference>
<sequence>MCKVSALLATRGPRIYFIDANATVLDALSALECENQSYLVVVHQGKFVGVFSERDYSRKVILQGKSAISTLVKEVMSTDLPIVSSDDKAEHCMMLMNAYKTRYLPVFDEFEFKTVITINDLVKEAFDDEELAHVVKGVIGNGWGEDAYMGRSRIY</sequence>
<evidence type="ECO:0000259" key="3">
    <source>
        <dbReference type="PROSITE" id="PS51371"/>
    </source>
</evidence>
<feature type="domain" description="CBS" evidence="3">
    <location>
        <begin position="76"/>
        <end position="131"/>
    </location>
</feature>
<reference evidence="4 5" key="1">
    <citation type="submission" date="2019-01" db="EMBL/GenBank/DDBJ databases">
        <title>Filimonas sp. strain TTM-71.</title>
        <authorList>
            <person name="Chen W.-M."/>
        </authorList>
    </citation>
    <scope>NUCLEOTIDE SEQUENCE [LARGE SCALE GENOMIC DNA]</scope>
    <source>
        <strain evidence="4 5">TTM-71</strain>
    </source>
</reference>
<organism evidence="4 5">
    <name type="scientific">Filimonas effusa</name>
    <dbReference type="NCBI Taxonomy" id="2508721"/>
    <lineage>
        <taxon>Bacteria</taxon>
        <taxon>Pseudomonadati</taxon>
        <taxon>Bacteroidota</taxon>
        <taxon>Chitinophagia</taxon>
        <taxon>Chitinophagales</taxon>
        <taxon>Chitinophagaceae</taxon>
        <taxon>Filimonas</taxon>
    </lineage>
</organism>
<dbReference type="Pfam" id="PF00571">
    <property type="entry name" value="CBS"/>
    <property type="match status" value="2"/>
</dbReference>
<dbReference type="SMART" id="SM00116">
    <property type="entry name" value="CBS"/>
    <property type="match status" value="2"/>
</dbReference>
<evidence type="ECO:0000256" key="1">
    <source>
        <dbReference type="ARBA" id="ARBA00023122"/>
    </source>
</evidence>
<proteinExistence type="predicted"/>
<comment type="caution">
    <text evidence="4">The sequence shown here is derived from an EMBL/GenBank/DDBJ whole genome shotgun (WGS) entry which is preliminary data.</text>
</comment>
<dbReference type="SUPFAM" id="SSF54631">
    <property type="entry name" value="CBS-domain pair"/>
    <property type="match status" value="1"/>
</dbReference>
<dbReference type="PANTHER" id="PTHR43080:SF2">
    <property type="entry name" value="CBS DOMAIN-CONTAINING PROTEIN"/>
    <property type="match status" value="1"/>
</dbReference>
<dbReference type="Proteomes" id="UP000290545">
    <property type="component" value="Unassembled WGS sequence"/>
</dbReference>
<dbReference type="PANTHER" id="PTHR43080">
    <property type="entry name" value="CBS DOMAIN-CONTAINING PROTEIN CBSX3, MITOCHONDRIAL"/>
    <property type="match status" value="1"/>
</dbReference>
<dbReference type="AlphaFoldDB" id="A0A4Q1D8E2"/>
<evidence type="ECO:0000256" key="2">
    <source>
        <dbReference type="PROSITE-ProRule" id="PRU00703"/>
    </source>
</evidence>
<accession>A0A4Q1D8E2</accession>